<reference evidence="4 5" key="1">
    <citation type="submission" date="2018-05" db="EMBL/GenBank/DDBJ databases">
        <title>Genomic Encyclopedia of Type Strains, Phase IV (KMG-IV): sequencing the most valuable type-strain genomes for metagenomic binning, comparative biology and taxonomic classification.</title>
        <authorList>
            <person name="Goeker M."/>
        </authorList>
    </citation>
    <scope>NUCLEOTIDE SEQUENCE [LARGE SCALE GENOMIC DNA]</scope>
    <source>
        <strain evidence="4 5">DSM 25350</strain>
    </source>
</reference>
<sequence length="628" mass="70868">MEKVSSNHYIVILALASLAILILLTGLGGGFIFDDIFNIAENTYLNLPDWTFQNLLVAAFSGEAGPLKRPISYAIFSILKTTFGNEATSFKVLNIIIHLINGFLLFKLLIVISEALKKTITPTNQLWFLLLVFVWLIHPINTSSVLYSVQMMNSLASLFVLCGAVLYVNFRLKKPRATSNYFTALAMAVLFTGLAALSKENGVLLIPLVLLLEYVLIANSKAISRVNTSIILLGAGSLLLGAFYFLYFDTSIIEQAYAYRSYNWQERLITQLKVIAYYAYLIINPASSEFTLYHDYFQVSQSIFESRSTFFSSAVVLTSLVAAIVFTYKRSVAGLGILLFFVFHSVESTIAPLELVFEHRNYLPLTGIIIFVAALIMDKAESLNKKTVTYLLIAISSITALGAVKNNIYWSDNILLLRKFVEEHPNSVRSNYELGLQYFKAYLASDNVLLALESEYFFKAAIQSDEHRLSGYFGLIALYDTLDKEFTDQQSSDFFYKLQSQPIAASTSNFVGRLTWCVINGKCDAKQGFMLKMFDQLESNDKTIKSIAARLAIYKGDYLGLKLNKPEAAIKYYALATDYYPSNLLAHYRLYEMYSALDLKEQAKIMQEYIQSKDLLNKYKFPTNKSKD</sequence>
<dbReference type="PANTHER" id="PTHR44227">
    <property type="match status" value="1"/>
</dbReference>
<dbReference type="AlphaFoldDB" id="A0A316G3P0"/>
<feature type="transmembrane region" description="Helical" evidence="3">
    <location>
        <begin position="124"/>
        <end position="141"/>
    </location>
</feature>
<name>A0A316G3P0_9GAMM</name>
<comment type="caution">
    <text evidence="4">The sequence shown here is derived from an EMBL/GenBank/DDBJ whole genome shotgun (WGS) entry which is preliminary data.</text>
</comment>
<accession>A0A316G3P0</accession>
<feature type="transmembrane region" description="Helical" evidence="3">
    <location>
        <begin position="335"/>
        <end position="355"/>
    </location>
</feature>
<keyword evidence="1" id="KW-0677">Repeat</keyword>
<feature type="transmembrane region" description="Helical" evidence="3">
    <location>
        <begin position="9"/>
        <end position="33"/>
    </location>
</feature>
<feature type="transmembrane region" description="Helical" evidence="3">
    <location>
        <begin position="180"/>
        <end position="198"/>
    </location>
</feature>
<evidence type="ECO:0000313" key="4">
    <source>
        <dbReference type="EMBL" id="PWK54400.1"/>
    </source>
</evidence>
<evidence type="ECO:0000313" key="5">
    <source>
        <dbReference type="Proteomes" id="UP000245790"/>
    </source>
</evidence>
<dbReference type="OrthoDB" id="8566379at2"/>
<keyword evidence="5" id="KW-1185">Reference proteome</keyword>
<dbReference type="EMBL" id="QGGU01000001">
    <property type="protein sequence ID" value="PWK54400.1"/>
    <property type="molecule type" value="Genomic_DNA"/>
</dbReference>
<feature type="transmembrane region" description="Helical" evidence="3">
    <location>
        <begin position="92"/>
        <end position="112"/>
    </location>
</feature>
<keyword evidence="3" id="KW-0812">Transmembrane</keyword>
<protein>
    <recommendedName>
        <fullName evidence="6">Tetratricopeptide repeat protein</fullName>
    </recommendedName>
</protein>
<dbReference type="InterPro" id="IPR052346">
    <property type="entry name" value="O-mannosyl-transferase_TMTC"/>
</dbReference>
<evidence type="ECO:0000256" key="3">
    <source>
        <dbReference type="SAM" id="Phobius"/>
    </source>
</evidence>
<feature type="transmembrane region" description="Helical" evidence="3">
    <location>
        <begin position="204"/>
        <end position="223"/>
    </location>
</feature>
<keyword evidence="3" id="KW-1133">Transmembrane helix</keyword>
<evidence type="ECO:0000256" key="2">
    <source>
        <dbReference type="ARBA" id="ARBA00022803"/>
    </source>
</evidence>
<organism evidence="4 5">
    <name type="scientific">Pleionea mediterranea</name>
    <dbReference type="NCBI Taxonomy" id="523701"/>
    <lineage>
        <taxon>Bacteria</taxon>
        <taxon>Pseudomonadati</taxon>
        <taxon>Pseudomonadota</taxon>
        <taxon>Gammaproteobacteria</taxon>
        <taxon>Oceanospirillales</taxon>
        <taxon>Pleioneaceae</taxon>
        <taxon>Pleionea</taxon>
    </lineage>
</organism>
<dbReference type="PANTHER" id="PTHR44227:SF3">
    <property type="entry name" value="PROTEIN O-MANNOSYL-TRANSFERASE TMTC4"/>
    <property type="match status" value="1"/>
</dbReference>
<dbReference type="Proteomes" id="UP000245790">
    <property type="component" value="Unassembled WGS sequence"/>
</dbReference>
<feature type="transmembrane region" description="Helical" evidence="3">
    <location>
        <begin position="361"/>
        <end position="377"/>
    </location>
</feature>
<keyword evidence="3" id="KW-0472">Membrane</keyword>
<evidence type="ECO:0000256" key="1">
    <source>
        <dbReference type="ARBA" id="ARBA00022737"/>
    </source>
</evidence>
<evidence type="ECO:0008006" key="6">
    <source>
        <dbReference type="Google" id="ProtNLM"/>
    </source>
</evidence>
<dbReference type="RefSeq" id="WP_109761518.1">
    <property type="nucleotide sequence ID" value="NZ_QGGU01000001.1"/>
</dbReference>
<proteinExistence type="predicted"/>
<feature type="transmembrane region" description="Helical" evidence="3">
    <location>
        <begin position="310"/>
        <end position="328"/>
    </location>
</feature>
<gene>
    <name evidence="4" type="ORF">C8D97_101248</name>
</gene>
<feature type="transmembrane region" description="Helical" evidence="3">
    <location>
        <begin position="389"/>
        <end position="410"/>
    </location>
</feature>
<keyword evidence="2" id="KW-0802">TPR repeat</keyword>
<feature type="transmembrane region" description="Helical" evidence="3">
    <location>
        <begin position="230"/>
        <end position="247"/>
    </location>
</feature>